<feature type="region of interest" description="Disordered" evidence="1">
    <location>
        <begin position="324"/>
        <end position="405"/>
    </location>
</feature>
<dbReference type="InParanoid" id="A0A3Q0GC42"/>
<dbReference type="Proteomes" id="UP000189705">
    <property type="component" value="Unplaced"/>
</dbReference>
<evidence type="ECO:0000259" key="2">
    <source>
        <dbReference type="PROSITE" id="PS50804"/>
    </source>
</evidence>
<dbReference type="SUPFAM" id="SSF47353">
    <property type="entry name" value="Retrovirus capsid dimerization domain-like"/>
    <property type="match status" value="1"/>
</dbReference>
<feature type="compositionally biased region" description="Basic and acidic residues" evidence="1">
    <location>
        <begin position="363"/>
        <end position="373"/>
    </location>
</feature>
<feature type="region of interest" description="Disordered" evidence="1">
    <location>
        <begin position="186"/>
        <end position="226"/>
    </location>
</feature>
<proteinExistence type="predicted"/>
<dbReference type="PROSITE" id="PS50804">
    <property type="entry name" value="SCAN_BOX"/>
    <property type="match status" value="1"/>
</dbReference>
<evidence type="ECO:0000256" key="1">
    <source>
        <dbReference type="SAM" id="MobiDB-lite"/>
    </source>
</evidence>
<dbReference type="Pfam" id="PF02023">
    <property type="entry name" value="SCAN"/>
    <property type="match status" value="1"/>
</dbReference>
<dbReference type="KEGG" id="asn:112549730"/>
<feature type="compositionally biased region" description="Low complexity" evidence="1">
    <location>
        <begin position="199"/>
        <end position="212"/>
    </location>
</feature>
<dbReference type="GeneID" id="112549730"/>
<dbReference type="PANTHER" id="PTHR46888">
    <property type="entry name" value="ZINC KNUCKLE DOMAINCONTAINING PROTEIN-RELATED"/>
    <property type="match status" value="1"/>
</dbReference>
<dbReference type="InterPro" id="IPR038269">
    <property type="entry name" value="SCAN_sf"/>
</dbReference>
<feature type="domain" description="SCAN box" evidence="2">
    <location>
        <begin position="53"/>
        <end position="116"/>
    </location>
</feature>
<dbReference type="PANTHER" id="PTHR46888:SF15">
    <property type="entry name" value="ZINC FINGER AND SCAN DOMAIN-CONTAINING PROTEIN 12-LIKE"/>
    <property type="match status" value="1"/>
</dbReference>
<keyword evidence="3" id="KW-1185">Reference proteome</keyword>
<dbReference type="InterPro" id="IPR003309">
    <property type="entry name" value="SCAN_dom"/>
</dbReference>
<dbReference type="AlphaFoldDB" id="A0A3Q0GC42"/>
<sequence>MHRMTHEDDVEAYIELFEHTAIQTGLDRFQWASQLGSLVMGIAQAMFQALPREDAYDYEKDLLDKWVPPGKVDQASLADQILLEQFIKDLDNETQLWVCWHLPKMAEEALRVAEDFMASEVKHVREKSYKRLEEPGDACTPRTPTWVIIRAFIRLRQSSGGGGHLPEETKSSPTKAAGWLRRRDHGTELQCGGDQPPLSAAARARGGASAGSETAGNTIGSSVDGGTGSNAVGSAGEGASCIVGRRASGGTGVVGSSRAGGETDCVPGSRAEGGTGGVWGSEAQEEIDDIASSRAGEETGGIWSSRASEETGCIAGSRAGEGTSGILSSRSGGGTGCAADRRTGGGTGCAADRRTSEGASDTAGRRAGEETGRFGRSRARAGTSGQIKEGVKVEGLGWRPRRTSY</sequence>
<evidence type="ECO:0000313" key="4">
    <source>
        <dbReference type="RefSeq" id="XP_025055733.1"/>
    </source>
</evidence>
<evidence type="ECO:0000313" key="3">
    <source>
        <dbReference type="Proteomes" id="UP000189705"/>
    </source>
</evidence>
<organism evidence="3 4">
    <name type="scientific">Alligator sinensis</name>
    <name type="common">Chinese alligator</name>
    <dbReference type="NCBI Taxonomy" id="38654"/>
    <lineage>
        <taxon>Eukaryota</taxon>
        <taxon>Metazoa</taxon>
        <taxon>Chordata</taxon>
        <taxon>Craniata</taxon>
        <taxon>Vertebrata</taxon>
        <taxon>Euteleostomi</taxon>
        <taxon>Archelosauria</taxon>
        <taxon>Archosauria</taxon>
        <taxon>Crocodylia</taxon>
        <taxon>Alligatoridae</taxon>
        <taxon>Alligatorinae</taxon>
        <taxon>Alligator</taxon>
    </lineage>
</organism>
<protein>
    <submittedName>
        <fullName evidence="4">Spidroin-1-like</fullName>
    </submittedName>
</protein>
<reference evidence="4" key="1">
    <citation type="submission" date="2025-08" db="UniProtKB">
        <authorList>
            <consortium name="RefSeq"/>
        </authorList>
    </citation>
    <scope>IDENTIFICATION</scope>
</reference>
<name>A0A3Q0GC42_ALLSI</name>
<gene>
    <name evidence="4" type="primary">LOC112549730</name>
</gene>
<dbReference type="RefSeq" id="XP_025055733.1">
    <property type="nucleotide sequence ID" value="XM_025199948.1"/>
</dbReference>
<feature type="region of interest" description="Disordered" evidence="1">
    <location>
        <begin position="248"/>
        <end position="280"/>
    </location>
</feature>
<dbReference type="Gene3D" id="1.10.4020.10">
    <property type="entry name" value="DNA breaking-rejoining enzymes"/>
    <property type="match status" value="1"/>
</dbReference>
<accession>A0A3Q0GC42</accession>